<feature type="domain" description="AP2/ERF" evidence="6">
    <location>
        <begin position="87"/>
        <end position="127"/>
    </location>
</feature>
<dbReference type="GeneID" id="19011807"/>
<evidence type="ECO:0000256" key="1">
    <source>
        <dbReference type="ARBA" id="ARBA00004123"/>
    </source>
</evidence>
<name>K8ENL8_9CHLO</name>
<dbReference type="SUPFAM" id="SSF54171">
    <property type="entry name" value="DNA-binding domain"/>
    <property type="match status" value="1"/>
</dbReference>
<accession>K8ENL8</accession>
<dbReference type="GO" id="GO:0003677">
    <property type="term" value="F:DNA binding"/>
    <property type="evidence" value="ECO:0007669"/>
    <property type="project" value="UniProtKB-KW"/>
</dbReference>
<dbReference type="KEGG" id="bpg:Bathy14g03300"/>
<keyword evidence="2" id="KW-0805">Transcription regulation</keyword>
<dbReference type="OrthoDB" id="242866at2759"/>
<evidence type="ECO:0000256" key="3">
    <source>
        <dbReference type="ARBA" id="ARBA00023125"/>
    </source>
</evidence>
<dbReference type="Gene3D" id="3.30.730.10">
    <property type="entry name" value="AP2/ERF domain"/>
    <property type="match status" value="1"/>
</dbReference>
<comment type="subcellular location">
    <subcellularLocation>
        <location evidence="1">Nucleus</location>
    </subcellularLocation>
</comment>
<organism evidence="7 8">
    <name type="scientific">Bathycoccus prasinos</name>
    <dbReference type="NCBI Taxonomy" id="41875"/>
    <lineage>
        <taxon>Eukaryota</taxon>
        <taxon>Viridiplantae</taxon>
        <taxon>Chlorophyta</taxon>
        <taxon>Mamiellophyceae</taxon>
        <taxon>Mamiellales</taxon>
        <taxon>Bathycoccaceae</taxon>
        <taxon>Bathycoccus</taxon>
    </lineage>
</organism>
<keyword evidence="5" id="KW-0539">Nucleus</keyword>
<evidence type="ECO:0000259" key="6">
    <source>
        <dbReference type="PROSITE" id="PS51032"/>
    </source>
</evidence>
<dbReference type="InterPro" id="IPR036955">
    <property type="entry name" value="AP2/ERF_dom_sf"/>
</dbReference>
<dbReference type="STRING" id="41875.K8ENL8"/>
<dbReference type="PANTHER" id="PTHR32467">
    <property type="entry name" value="AP2-LIKE ETHYLENE-RESPONSIVE TRANSCRIPTION FACTOR"/>
    <property type="match status" value="1"/>
</dbReference>
<dbReference type="PANTHER" id="PTHR32467:SF90">
    <property type="entry name" value="AP2-LIKE ETHYLENE-RESPONSIVE TRANSCRIPTION FACTOR AIL1"/>
    <property type="match status" value="1"/>
</dbReference>
<dbReference type="EMBL" id="FO082265">
    <property type="protein sequence ID" value="CCO19817.1"/>
    <property type="molecule type" value="Genomic_DNA"/>
</dbReference>
<keyword evidence="8" id="KW-1185">Reference proteome</keyword>
<dbReference type="RefSeq" id="XP_007509360.1">
    <property type="nucleotide sequence ID" value="XM_007509298.1"/>
</dbReference>
<gene>
    <name evidence="7" type="ordered locus">Bathy14g03300</name>
</gene>
<dbReference type="GO" id="GO:0005634">
    <property type="term" value="C:nucleus"/>
    <property type="evidence" value="ECO:0007669"/>
    <property type="project" value="UniProtKB-SubCell"/>
</dbReference>
<dbReference type="PROSITE" id="PS51032">
    <property type="entry name" value="AP2_ERF"/>
    <property type="match status" value="1"/>
</dbReference>
<proteinExistence type="predicted"/>
<sequence>MSPEAFTNLPSIISKKKSIDSHSDWKILYGYYGSNMIISWPSDPMIDESSDLHQLKVENRGAGANSQVPCKVSKQRGASKGRTYTSKYRGVHQTFPTQRWEAQFRRQGKPTSLGCFDEEGEAARAYDRMMIWSELHPFQSSTEVKDAITRLSSISLNFHYLEYEEDIDALRQISQEKLIQELRKQGRLQQNSKHDLQ</sequence>
<keyword evidence="3" id="KW-0238">DNA-binding</keyword>
<evidence type="ECO:0000313" key="8">
    <source>
        <dbReference type="Proteomes" id="UP000198341"/>
    </source>
</evidence>
<dbReference type="GO" id="GO:0003700">
    <property type="term" value="F:DNA-binding transcription factor activity"/>
    <property type="evidence" value="ECO:0007669"/>
    <property type="project" value="InterPro"/>
</dbReference>
<dbReference type="AlphaFoldDB" id="K8ENL8"/>
<evidence type="ECO:0000256" key="4">
    <source>
        <dbReference type="ARBA" id="ARBA00023163"/>
    </source>
</evidence>
<evidence type="ECO:0000313" key="7">
    <source>
        <dbReference type="EMBL" id="CCO19817.1"/>
    </source>
</evidence>
<dbReference type="InterPro" id="IPR001471">
    <property type="entry name" value="AP2/ERF_dom"/>
</dbReference>
<dbReference type="InterPro" id="IPR016177">
    <property type="entry name" value="DNA-bd_dom_sf"/>
</dbReference>
<protein>
    <recommendedName>
        <fullName evidence="6">AP2/ERF domain-containing protein</fullName>
    </recommendedName>
</protein>
<reference evidence="7 8" key="1">
    <citation type="submission" date="2011-10" db="EMBL/GenBank/DDBJ databases">
        <authorList>
            <person name="Genoscope - CEA"/>
        </authorList>
    </citation>
    <scope>NUCLEOTIDE SEQUENCE [LARGE SCALE GENOMIC DNA]</scope>
    <source>
        <strain evidence="7 8">RCC 1105</strain>
    </source>
</reference>
<keyword evidence="4" id="KW-0804">Transcription</keyword>
<evidence type="ECO:0000256" key="2">
    <source>
        <dbReference type="ARBA" id="ARBA00023015"/>
    </source>
</evidence>
<dbReference type="Proteomes" id="UP000198341">
    <property type="component" value="Chromosome 14"/>
</dbReference>
<evidence type="ECO:0000256" key="5">
    <source>
        <dbReference type="ARBA" id="ARBA00023242"/>
    </source>
</evidence>